<dbReference type="EMBL" id="LN736365">
    <property type="protein sequence ID" value="CEP62976.1"/>
    <property type="molecule type" value="Genomic_DNA"/>
</dbReference>
<dbReference type="AlphaFoldDB" id="A0A0C7MZ14"/>
<feature type="region of interest" description="Disordered" evidence="1">
    <location>
        <begin position="113"/>
        <end position="179"/>
    </location>
</feature>
<feature type="compositionally biased region" description="Polar residues" evidence="1">
    <location>
        <begin position="116"/>
        <end position="128"/>
    </location>
</feature>
<evidence type="ECO:0000313" key="2">
    <source>
        <dbReference type="EMBL" id="CEP62976.1"/>
    </source>
</evidence>
<dbReference type="RefSeq" id="XP_022629198.1">
    <property type="nucleotide sequence ID" value="XM_022772057.1"/>
</dbReference>
<proteinExistence type="predicted"/>
<organism evidence="2 3">
    <name type="scientific">Lachancea lanzarotensis</name>
    <dbReference type="NCBI Taxonomy" id="1245769"/>
    <lineage>
        <taxon>Eukaryota</taxon>
        <taxon>Fungi</taxon>
        <taxon>Dikarya</taxon>
        <taxon>Ascomycota</taxon>
        <taxon>Saccharomycotina</taxon>
        <taxon>Saccharomycetes</taxon>
        <taxon>Saccharomycetales</taxon>
        <taxon>Saccharomycetaceae</taxon>
        <taxon>Lachancea</taxon>
    </lineage>
</organism>
<accession>A0A0C7MZ14</accession>
<sequence>MSQWGLQGSLRAHLRELSHLLLEERLQEDRTGSVEPDRGSSVSSSYYSSAEKNPQKRILSQTIDFDHDYKHRHKRNSRFGDVSLRLVDDVASKHHSPESSSLLGLENDDFSLEGESANQEKSASSSQNIHEDPTKGGQSPKQDLGLEDPTEKYSTRSPLKKQERKSSINRHSTTPEELELTPKLTSSLLKLCLFPSSTVSSRDVFRILPTFFSAEMSAKIREAVLSNDVSIGLGMVTSILKDRDLLAANSGKDEFYDFCCQYLCTEDLMAVEMAIYT</sequence>
<keyword evidence="3" id="KW-1185">Reference proteome</keyword>
<feature type="compositionally biased region" description="Basic and acidic residues" evidence="1">
    <location>
        <begin position="27"/>
        <end position="38"/>
    </location>
</feature>
<evidence type="ECO:0000313" key="3">
    <source>
        <dbReference type="Proteomes" id="UP000054304"/>
    </source>
</evidence>
<protein>
    <submittedName>
        <fullName evidence="2">LALA0S06e08196g1_1</fullName>
    </submittedName>
</protein>
<feature type="region of interest" description="Disordered" evidence="1">
    <location>
        <begin position="27"/>
        <end position="64"/>
    </location>
</feature>
<dbReference type="Proteomes" id="UP000054304">
    <property type="component" value="Unassembled WGS sequence"/>
</dbReference>
<feature type="compositionally biased region" description="Basic and acidic residues" evidence="1">
    <location>
        <begin position="149"/>
        <end position="166"/>
    </location>
</feature>
<reference evidence="2 3" key="1">
    <citation type="submission" date="2014-12" db="EMBL/GenBank/DDBJ databases">
        <authorList>
            <person name="Neuveglise Cecile"/>
        </authorList>
    </citation>
    <scope>NUCLEOTIDE SEQUENCE [LARGE SCALE GENOMIC DNA]</scope>
    <source>
        <strain evidence="2 3">CBS 12615</strain>
    </source>
</reference>
<name>A0A0C7MZ14_9SACH</name>
<evidence type="ECO:0000256" key="1">
    <source>
        <dbReference type="SAM" id="MobiDB-lite"/>
    </source>
</evidence>
<dbReference type="GeneID" id="34686464"/>
<feature type="compositionally biased region" description="Low complexity" evidence="1">
    <location>
        <begin position="40"/>
        <end position="49"/>
    </location>
</feature>
<dbReference type="HOGENOM" id="CLU_1004987_0_0_1"/>
<dbReference type="OrthoDB" id="4036624at2759"/>
<gene>
    <name evidence="2" type="ORF">LALA0_S06e08196g</name>
</gene>